<name>A0A9W6X6I7_9STRA</name>
<dbReference type="Gene3D" id="2.40.50.40">
    <property type="match status" value="1"/>
</dbReference>
<gene>
    <name evidence="2" type="ORF">Pfra01_000777300</name>
</gene>
<evidence type="ECO:0000313" key="3">
    <source>
        <dbReference type="Proteomes" id="UP001165121"/>
    </source>
</evidence>
<dbReference type="InterPro" id="IPR000953">
    <property type="entry name" value="Chromo/chromo_shadow_dom"/>
</dbReference>
<comment type="caution">
    <text evidence="2">The sequence shown here is derived from an EMBL/GenBank/DDBJ whole genome shotgun (WGS) entry which is preliminary data.</text>
</comment>
<protein>
    <submittedName>
        <fullName evidence="2">Unnamed protein product</fullName>
    </submittedName>
</protein>
<dbReference type="Proteomes" id="UP001165121">
    <property type="component" value="Unassembled WGS sequence"/>
</dbReference>
<evidence type="ECO:0000259" key="1">
    <source>
        <dbReference type="PROSITE" id="PS50013"/>
    </source>
</evidence>
<feature type="domain" description="Chromo" evidence="1">
    <location>
        <begin position="45"/>
        <end position="91"/>
    </location>
</feature>
<organism evidence="2 3">
    <name type="scientific">Phytophthora fragariaefolia</name>
    <dbReference type="NCBI Taxonomy" id="1490495"/>
    <lineage>
        <taxon>Eukaryota</taxon>
        <taxon>Sar</taxon>
        <taxon>Stramenopiles</taxon>
        <taxon>Oomycota</taxon>
        <taxon>Peronosporomycetes</taxon>
        <taxon>Peronosporales</taxon>
        <taxon>Peronosporaceae</taxon>
        <taxon>Phytophthora</taxon>
    </lineage>
</organism>
<dbReference type="OrthoDB" id="1918685at2759"/>
<reference evidence="2" key="1">
    <citation type="submission" date="2023-04" db="EMBL/GenBank/DDBJ databases">
        <title>Phytophthora fragariaefolia NBRC 109709.</title>
        <authorList>
            <person name="Ichikawa N."/>
            <person name="Sato H."/>
            <person name="Tonouchi N."/>
        </authorList>
    </citation>
    <scope>NUCLEOTIDE SEQUENCE</scope>
    <source>
        <strain evidence="2">NBRC 109709</strain>
    </source>
</reference>
<sequence length="108" mass="12165">MCSSFRIRVDIGSTQPELSETKRLDFDKELLPEDSWEPDENDDQFEVEAIVDDALPLSNSTSRAQRRFEVKWVGYDEPSWEPLSKLFCVRLSTDQETGKPPANGAGGG</sequence>
<proteinExistence type="predicted"/>
<keyword evidence="3" id="KW-1185">Reference proteome</keyword>
<dbReference type="EMBL" id="BSXT01000693">
    <property type="protein sequence ID" value="GMF32530.1"/>
    <property type="molecule type" value="Genomic_DNA"/>
</dbReference>
<dbReference type="AlphaFoldDB" id="A0A9W6X6I7"/>
<accession>A0A9W6X6I7</accession>
<dbReference type="InterPro" id="IPR016197">
    <property type="entry name" value="Chromo-like_dom_sf"/>
</dbReference>
<dbReference type="SUPFAM" id="SSF54160">
    <property type="entry name" value="Chromo domain-like"/>
    <property type="match status" value="1"/>
</dbReference>
<dbReference type="PROSITE" id="PS50013">
    <property type="entry name" value="CHROMO_2"/>
    <property type="match status" value="1"/>
</dbReference>
<evidence type="ECO:0000313" key="2">
    <source>
        <dbReference type="EMBL" id="GMF32530.1"/>
    </source>
</evidence>